<dbReference type="InterPro" id="IPR036097">
    <property type="entry name" value="HisK_dim/P_sf"/>
</dbReference>
<evidence type="ECO:0000256" key="4">
    <source>
        <dbReference type="ARBA" id="ARBA00022679"/>
    </source>
</evidence>
<comment type="catalytic activity">
    <reaction evidence="1">
        <text>ATP + protein L-histidine = ADP + protein N-phospho-L-histidine.</text>
        <dbReference type="EC" id="2.7.13.3"/>
    </reaction>
</comment>
<dbReference type="InterPro" id="IPR005467">
    <property type="entry name" value="His_kinase_dom"/>
</dbReference>
<dbReference type="PANTHER" id="PTHR42878:SF15">
    <property type="entry name" value="BACTERIOPHYTOCHROME"/>
    <property type="match status" value="1"/>
</dbReference>
<dbReference type="SUPFAM" id="SSF55874">
    <property type="entry name" value="ATPase domain of HSP90 chaperone/DNA topoisomerase II/histidine kinase"/>
    <property type="match status" value="1"/>
</dbReference>
<dbReference type="RefSeq" id="WP_146933934.1">
    <property type="nucleotide sequence ID" value="NZ_CBCSHZ010000025.1"/>
</dbReference>
<dbReference type="GO" id="GO:0000156">
    <property type="term" value="F:phosphorelay response regulator activity"/>
    <property type="evidence" value="ECO:0007669"/>
    <property type="project" value="TreeGrafter"/>
</dbReference>
<dbReference type="Pfam" id="PF00512">
    <property type="entry name" value="HisKA"/>
    <property type="match status" value="1"/>
</dbReference>
<proteinExistence type="predicted"/>
<keyword evidence="4" id="KW-0808">Transferase</keyword>
<evidence type="ECO:0000256" key="3">
    <source>
        <dbReference type="ARBA" id="ARBA00022553"/>
    </source>
</evidence>
<organism evidence="7 8">
    <name type="scientific">Gillisia hiemivivida</name>
    <dbReference type="NCBI Taxonomy" id="291190"/>
    <lineage>
        <taxon>Bacteria</taxon>
        <taxon>Pseudomonadati</taxon>
        <taxon>Bacteroidota</taxon>
        <taxon>Flavobacteriia</taxon>
        <taxon>Flavobacteriales</taxon>
        <taxon>Flavobacteriaceae</taxon>
        <taxon>Gillisia</taxon>
    </lineage>
</organism>
<dbReference type="InterPro" id="IPR050351">
    <property type="entry name" value="BphY/WalK/GraS-like"/>
</dbReference>
<evidence type="ECO:0000259" key="6">
    <source>
        <dbReference type="PROSITE" id="PS50109"/>
    </source>
</evidence>
<dbReference type="PRINTS" id="PR00344">
    <property type="entry name" value="BCTRLSENSOR"/>
</dbReference>
<dbReference type="SMART" id="SM00388">
    <property type="entry name" value="HisKA"/>
    <property type="match status" value="1"/>
</dbReference>
<dbReference type="InterPro" id="IPR003661">
    <property type="entry name" value="HisK_dim/P_dom"/>
</dbReference>
<dbReference type="Gene3D" id="1.10.287.130">
    <property type="match status" value="1"/>
</dbReference>
<evidence type="ECO:0000256" key="2">
    <source>
        <dbReference type="ARBA" id="ARBA00012438"/>
    </source>
</evidence>
<dbReference type="InterPro" id="IPR004358">
    <property type="entry name" value="Sig_transdc_His_kin-like_C"/>
</dbReference>
<dbReference type="PROSITE" id="PS50109">
    <property type="entry name" value="HIS_KIN"/>
    <property type="match status" value="1"/>
</dbReference>
<dbReference type="GO" id="GO:0000155">
    <property type="term" value="F:phosphorelay sensor kinase activity"/>
    <property type="evidence" value="ECO:0007669"/>
    <property type="project" value="InterPro"/>
</dbReference>
<reference evidence="7 8" key="1">
    <citation type="submission" date="2019-08" db="EMBL/GenBank/DDBJ databases">
        <title>Genome sequence of Gillisia hiemivivida IC154 (type strain).</title>
        <authorList>
            <person name="Bowman J.P."/>
        </authorList>
    </citation>
    <scope>NUCLEOTIDE SEQUENCE [LARGE SCALE GENOMIC DNA]</scope>
    <source>
        <strain evidence="7 8">IC154</strain>
    </source>
</reference>
<keyword evidence="3" id="KW-0597">Phosphoprotein</keyword>
<keyword evidence="8" id="KW-1185">Reference proteome</keyword>
<dbReference type="PANTHER" id="PTHR42878">
    <property type="entry name" value="TWO-COMPONENT HISTIDINE KINASE"/>
    <property type="match status" value="1"/>
</dbReference>
<keyword evidence="5" id="KW-0418">Kinase</keyword>
<dbReference type="AlphaFoldDB" id="A0A5C6ZQ56"/>
<sequence length="394" mass="44385">MESKIDKHPNSYNEEKTMTALELSEQALEAKDEEKNEIAIKLAMAVKELSFQIEENGKRAEELIVANKELAFQSAQKDKRAAELVSANKELAFQNEQKDKRAAELDIANKELAFQNEEKDKRAAELVIANRELAFQKGEKKKRAVELIDSNKEVDELEKRVKERTEDLESFSYSVSHDLRTPLRAINGYAQMLGEDYGNVLDAEGKRLLGEVRSNAKKMGVLIDDLLTFSRLGRKGVRKSNVEMNKLIETVLAEINQSLAHNAEIRFSNLLPATADYILLRQVITNLLSNAIKYSSKKENPVIEIKSELKNGALIYSVSDNGAGFDMQYVNKLFGVFQRLHSDEEFSGTGVGLAIVQRIIHKHDGKVWAQGIEGEGATFFFSLPFNEEKTTENV</sequence>
<protein>
    <recommendedName>
        <fullName evidence="2">histidine kinase</fullName>
        <ecNumber evidence="2">2.7.13.3</ecNumber>
    </recommendedName>
</protein>
<dbReference type="Gene3D" id="3.30.565.10">
    <property type="entry name" value="Histidine kinase-like ATPase, C-terminal domain"/>
    <property type="match status" value="1"/>
</dbReference>
<dbReference type="Pfam" id="PF02518">
    <property type="entry name" value="HATPase_c"/>
    <property type="match status" value="1"/>
</dbReference>
<dbReference type="SMART" id="SM00387">
    <property type="entry name" value="HATPase_c"/>
    <property type="match status" value="1"/>
</dbReference>
<dbReference type="FunFam" id="3.30.565.10:FF:000006">
    <property type="entry name" value="Sensor histidine kinase WalK"/>
    <property type="match status" value="1"/>
</dbReference>
<dbReference type="SUPFAM" id="SSF47384">
    <property type="entry name" value="Homodimeric domain of signal transducing histidine kinase"/>
    <property type="match status" value="1"/>
</dbReference>
<gene>
    <name evidence="7" type="ORF">ES724_13990</name>
</gene>
<dbReference type="Proteomes" id="UP000321367">
    <property type="component" value="Unassembled WGS sequence"/>
</dbReference>
<dbReference type="InterPro" id="IPR036890">
    <property type="entry name" value="HATPase_C_sf"/>
</dbReference>
<dbReference type="EMBL" id="VORY01000022">
    <property type="protein sequence ID" value="TXD92344.1"/>
    <property type="molecule type" value="Genomic_DNA"/>
</dbReference>
<dbReference type="GO" id="GO:0030295">
    <property type="term" value="F:protein kinase activator activity"/>
    <property type="evidence" value="ECO:0007669"/>
    <property type="project" value="TreeGrafter"/>
</dbReference>
<evidence type="ECO:0000313" key="7">
    <source>
        <dbReference type="EMBL" id="TXD92344.1"/>
    </source>
</evidence>
<name>A0A5C6ZQ56_9FLAO</name>
<dbReference type="GO" id="GO:0007234">
    <property type="term" value="P:osmosensory signaling via phosphorelay pathway"/>
    <property type="evidence" value="ECO:0007669"/>
    <property type="project" value="TreeGrafter"/>
</dbReference>
<dbReference type="InterPro" id="IPR003594">
    <property type="entry name" value="HATPase_dom"/>
</dbReference>
<dbReference type="EC" id="2.7.13.3" evidence="2"/>
<evidence type="ECO:0000256" key="5">
    <source>
        <dbReference type="ARBA" id="ARBA00022777"/>
    </source>
</evidence>
<evidence type="ECO:0000313" key="8">
    <source>
        <dbReference type="Proteomes" id="UP000321367"/>
    </source>
</evidence>
<dbReference type="CDD" id="cd00082">
    <property type="entry name" value="HisKA"/>
    <property type="match status" value="1"/>
</dbReference>
<accession>A0A5C6ZQ56</accession>
<dbReference type="OrthoDB" id="9781208at2"/>
<evidence type="ECO:0000256" key="1">
    <source>
        <dbReference type="ARBA" id="ARBA00000085"/>
    </source>
</evidence>
<feature type="domain" description="Histidine kinase" evidence="6">
    <location>
        <begin position="174"/>
        <end position="387"/>
    </location>
</feature>
<comment type="caution">
    <text evidence="7">The sequence shown here is derived from an EMBL/GenBank/DDBJ whole genome shotgun (WGS) entry which is preliminary data.</text>
</comment>